<dbReference type="InterPro" id="IPR012340">
    <property type="entry name" value="NA-bd_OB-fold"/>
</dbReference>
<dbReference type="Proteomes" id="UP000177025">
    <property type="component" value="Unassembled WGS sequence"/>
</dbReference>
<dbReference type="InterPro" id="IPR000110">
    <property type="entry name" value="Ribosomal_bS1"/>
</dbReference>
<evidence type="ECO:0000313" key="9">
    <source>
        <dbReference type="EMBL" id="OGC43595.1"/>
    </source>
</evidence>
<dbReference type="InterPro" id="IPR039566">
    <property type="entry name" value="CvfB_S1_st"/>
</dbReference>
<dbReference type="Gene3D" id="2.40.50.140">
    <property type="entry name" value="Nucleic acid-binding proteins"/>
    <property type="match status" value="5"/>
</dbReference>
<feature type="region of interest" description="Disordered" evidence="7">
    <location>
        <begin position="515"/>
        <end position="539"/>
    </location>
</feature>
<protein>
    <recommendedName>
        <fullName evidence="6">30S ribosomal protein S1</fullName>
    </recommendedName>
</protein>
<feature type="domain" description="S1 motif" evidence="8">
    <location>
        <begin position="23"/>
        <end position="86"/>
    </location>
</feature>
<proteinExistence type="inferred from homology"/>
<comment type="similarity">
    <text evidence="1 6">Belongs to the bacterial ribosomal protein bS1 family.</text>
</comment>
<evidence type="ECO:0000313" key="10">
    <source>
        <dbReference type="Proteomes" id="UP000177025"/>
    </source>
</evidence>
<dbReference type="FunFam" id="2.40.50.140:FF:000011">
    <property type="entry name" value="30S ribosomal protein S1"/>
    <property type="match status" value="1"/>
</dbReference>
<dbReference type="PANTHER" id="PTHR10724">
    <property type="entry name" value="30S RIBOSOMAL PROTEIN S1"/>
    <property type="match status" value="1"/>
</dbReference>
<comment type="function">
    <text evidence="6">Binds mRNA; thus facilitating recognition of the initiation point. It is needed to translate mRNA with a short Shine-Dalgarno (SD) purine-rich sequence.</text>
</comment>
<feature type="domain" description="S1 motif" evidence="8">
    <location>
        <begin position="363"/>
        <end position="433"/>
    </location>
</feature>
<feature type="domain" description="S1 motif" evidence="8">
    <location>
        <begin position="191"/>
        <end position="259"/>
    </location>
</feature>
<dbReference type="Pfam" id="PF00575">
    <property type="entry name" value="S1"/>
    <property type="match status" value="5"/>
</dbReference>
<evidence type="ECO:0000256" key="4">
    <source>
        <dbReference type="ARBA" id="ARBA00022980"/>
    </source>
</evidence>
<dbReference type="GO" id="GO:0003735">
    <property type="term" value="F:structural constituent of ribosome"/>
    <property type="evidence" value="ECO:0007669"/>
    <property type="project" value="InterPro"/>
</dbReference>
<dbReference type="SUPFAM" id="SSF50249">
    <property type="entry name" value="Nucleic acid-binding proteins"/>
    <property type="match status" value="6"/>
</dbReference>
<dbReference type="PANTHER" id="PTHR10724:SF7">
    <property type="entry name" value="SMALL RIBOSOMAL SUBUNIT PROTEIN BS1C"/>
    <property type="match status" value="1"/>
</dbReference>
<keyword evidence="4 6" id="KW-0689">Ribosomal protein</keyword>
<dbReference type="CDD" id="cd00164">
    <property type="entry name" value="S1_like"/>
    <property type="match status" value="1"/>
</dbReference>
<feature type="domain" description="S1 motif" evidence="8">
    <location>
        <begin position="104"/>
        <end position="170"/>
    </location>
</feature>
<reference evidence="9 10" key="1">
    <citation type="journal article" date="2016" name="Nat. Commun.">
        <title>Thousands of microbial genomes shed light on interconnected biogeochemical processes in an aquifer system.</title>
        <authorList>
            <person name="Anantharaman K."/>
            <person name="Brown C.T."/>
            <person name="Hug L.A."/>
            <person name="Sharon I."/>
            <person name="Castelle C.J."/>
            <person name="Probst A.J."/>
            <person name="Thomas B.C."/>
            <person name="Singh A."/>
            <person name="Wilkins M.J."/>
            <person name="Karaoz U."/>
            <person name="Brodie E.L."/>
            <person name="Williams K.H."/>
            <person name="Hubbard S.S."/>
            <person name="Banfield J.F."/>
        </authorList>
    </citation>
    <scope>NUCLEOTIDE SEQUENCE [LARGE SCALE GENOMIC DNA]</scope>
</reference>
<feature type="domain" description="S1 motif" evidence="8">
    <location>
        <begin position="450"/>
        <end position="518"/>
    </location>
</feature>
<keyword evidence="5 6" id="KW-0687">Ribonucleoprotein</keyword>
<dbReference type="AlphaFoldDB" id="A0A1F4UF71"/>
<name>A0A1F4UF71_UNCW3</name>
<evidence type="ECO:0000256" key="5">
    <source>
        <dbReference type="ARBA" id="ARBA00023274"/>
    </source>
</evidence>
<dbReference type="GO" id="GO:0022627">
    <property type="term" value="C:cytosolic small ribosomal subunit"/>
    <property type="evidence" value="ECO:0007669"/>
    <property type="project" value="TreeGrafter"/>
</dbReference>
<dbReference type="PROSITE" id="PS50126">
    <property type="entry name" value="S1"/>
    <property type="match status" value="6"/>
</dbReference>
<evidence type="ECO:0000256" key="1">
    <source>
        <dbReference type="ARBA" id="ARBA00006767"/>
    </source>
</evidence>
<dbReference type="PRINTS" id="PR00681">
    <property type="entry name" value="RIBOSOMALS1"/>
</dbReference>
<evidence type="ECO:0000256" key="6">
    <source>
        <dbReference type="PIRNR" id="PIRNR002111"/>
    </source>
</evidence>
<dbReference type="EMBL" id="MEUM01000015">
    <property type="protein sequence ID" value="OGC43595.1"/>
    <property type="molecule type" value="Genomic_DNA"/>
</dbReference>
<keyword evidence="3 6" id="KW-0694">RNA-binding</keyword>
<keyword evidence="2" id="KW-0677">Repeat</keyword>
<dbReference type="InterPro" id="IPR003029">
    <property type="entry name" value="S1_domain"/>
</dbReference>
<dbReference type="PIRSF" id="PIRSF002111">
    <property type="entry name" value="RpsA"/>
    <property type="match status" value="1"/>
</dbReference>
<organism evidence="9 10">
    <name type="scientific">candidate division WOR-3 bacterium RBG_13_43_14</name>
    <dbReference type="NCBI Taxonomy" id="1802590"/>
    <lineage>
        <taxon>Bacteria</taxon>
        <taxon>Bacteria division WOR-3</taxon>
    </lineage>
</organism>
<feature type="compositionally biased region" description="Basic and acidic residues" evidence="7">
    <location>
        <begin position="516"/>
        <end position="536"/>
    </location>
</feature>
<dbReference type="CDD" id="cd04465">
    <property type="entry name" value="S1_RPS1_repeat_ec2_hs2"/>
    <property type="match status" value="1"/>
</dbReference>
<evidence type="ECO:0000256" key="2">
    <source>
        <dbReference type="ARBA" id="ARBA00022737"/>
    </source>
</evidence>
<dbReference type="CDD" id="cd05688">
    <property type="entry name" value="S1_RPS1_repeat_ec3"/>
    <property type="match status" value="1"/>
</dbReference>
<dbReference type="GO" id="GO:0003729">
    <property type="term" value="F:mRNA binding"/>
    <property type="evidence" value="ECO:0007669"/>
    <property type="project" value="TreeGrafter"/>
</dbReference>
<evidence type="ECO:0000256" key="7">
    <source>
        <dbReference type="SAM" id="MobiDB-lite"/>
    </source>
</evidence>
<evidence type="ECO:0000256" key="3">
    <source>
        <dbReference type="ARBA" id="ARBA00022884"/>
    </source>
</evidence>
<dbReference type="Pfam" id="PF13509">
    <property type="entry name" value="S1_2"/>
    <property type="match status" value="1"/>
</dbReference>
<accession>A0A1F4UF71</accession>
<gene>
    <name evidence="9" type="ORF">A2Y85_05650</name>
</gene>
<dbReference type="SMART" id="SM00316">
    <property type="entry name" value="S1"/>
    <property type="match status" value="6"/>
</dbReference>
<comment type="caution">
    <text evidence="9">The sequence shown here is derived from an EMBL/GenBank/DDBJ whole genome shotgun (WGS) entry which is preliminary data.</text>
</comment>
<dbReference type="InterPro" id="IPR050437">
    <property type="entry name" value="Ribos_protein_bS1-like"/>
</dbReference>
<evidence type="ECO:0000259" key="8">
    <source>
        <dbReference type="PROSITE" id="PS50126"/>
    </source>
</evidence>
<dbReference type="GO" id="GO:0006412">
    <property type="term" value="P:translation"/>
    <property type="evidence" value="ECO:0007669"/>
    <property type="project" value="InterPro"/>
</dbReference>
<dbReference type="InterPro" id="IPR035104">
    <property type="entry name" value="Ribosomal_protein_S1-like"/>
</dbReference>
<feature type="domain" description="S1 motif" evidence="8">
    <location>
        <begin position="276"/>
        <end position="346"/>
    </location>
</feature>
<sequence>MKSLSNDEVKKLLDSSFTGLRVGEIVRAKVIKKTENGVLLNLGLKAEGFLPLDEFTDPEDAAVNGEVYVFLEAFEDRDGFPVISKRKADFQLAWDKIKHIYENSELAIATIRKRIKGGFAVDLIGVEAFLPSSQIEFKSQIDVDSILGQKIGVKIVKINMMRKNIVVSRRMAVEEEQAKARKKIFIKIKIGDVIDGTVRNITDFGAFIDIGGIDALLHITDISWSKITHPAEIVKINDQIKVKVLVMDRETGRVAVGLKQLTVHPWEKIEKKYLVGTKITGRVTSVVDYGAFVEIEKGIEGLVHVSEMSWKKDVKDPSLLLKVGDTVEAVVLSIARDERRISLGIKQTQPDPWSTVDEQFQVGQKVVVQVTNLKDFGAFVQLIDGVEGLIHINDFFWDKKVKKTSDFLKKGQKVEAVIRSIDRKGRRISLSIRHTKEDPFSQFIEKHNEGEKIIGKVSDILPKGIRLMLEGGIEEFIPLNYLARRGKKPKDLYQLGEEIEVLIRKISPRLRQIILSEKEPHKPAPKKKEEPPKPKPVDTFTIGDIIKVQGIPEEEPEETEEEKK</sequence>